<proteinExistence type="predicted"/>
<keyword evidence="3" id="KW-1185">Reference proteome</keyword>
<gene>
    <name evidence="2" type="ORF">NW768_006549</name>
</gene>
<accession>A0ABQ8RBS9</accession>
<protein>
    <submittedName>
        <fullName evidence="2">Uncharacterized protein</fullName>
    </submittedName>
</protein>
<dbReference type="Proteomes" id="UP001152024">
    <property type="component" value="Unassembled WGS sequence"/>
</dbReference>
<sequence>MADNPSNHGRGTGSRRSRGSTHLSTAMPSNWDPSCSCDSTRSGTAMPDGWESSRSQKQKLGELVRMAAAAADPDVKPTTEDFQAFLSSVFVNWHFDSPVEDDPSFPAVAFRETRVEVGILKKAAPSNRANASVRAAEQPVYCGVNLSYDTEGIHFTYQDANGTSIPYDLIELKPGWNHAHMRYMAITNYDSQLSRCVRRYNSALIVTCARRSIKKWAKYGTLEDPDIEPDDMPRAFMNCKLASRHAGNECNSWMEVVRLLGNDRVASGRDVAFSPENFS</sequence>
<feature type="compositionally biased region" description="Polar residues" evidence="1">
    <location>
        <begin position="22"/>
        <end position="43"/>
    </location>
</feature>
<evidence type="ECO:0000256" key="1">
    <source>
        <dbReference type="SAM" id="MobiDB-lite"/>
    </source>
</evidence>
<dbReference type="EMBL" id="JAOQBH010000009">
    <property type="protein sequence ID" value="KAJ4131009.1"/>
    <property type="molecule type" value="Genomic_DNA"/>
</dbReference>
<feature type="region of interest" description="Disordered" evidence="1">
    <location>
        <begin position="1"/>
        <end position="57"/>
    </location>
</feature>
<name>A0ABQ8RBS9_FUSEQ</name>
<organism evidence="2 3">
    <name type="scientific">Fusarium equiseti</name>
    <name type="common">Fusarium scirpi</name>
    <dbReference type="NCBI Taxonomy" id="61235"/>
    <lineage>
        <taxon>Eukaryota</taxon>
        <taxon>Fungi</taxon>
        <taxon>Dikarya</taxon>
        <taxon>Ascomycota</taxon>
        <taxon>Pezizomycotina</taxon>
        <taxon>Sordariomycetes</taxon>
        <taxon>Hypocreomycetidae</taxon>
        <taxon>Hypocreales</taxon>
        <taxon>Nectriaceae</taxon>
        <taxon>Fusarium</taxon>
        <taxon>Fusarium incarnatum-equiseti species complex</taxon>
    </lineage>
</organism>
<comment type="caution">
    <text evidence="2">The sequence shown here is derived from an EMBL/GenBank/DDBJ whole genome shotgun (WGS) entry which is preliminary data.</text>
</comment>
<reference evidence="2" key="1">
    <citation type="submission" date="2022-09" db="EMBL/GenBank/DDBJ databases">
        <title>Fusarium specimens isolated from Avocado Roots.</title>
        <authorList>
            <person name="Stajich J."/>
            <person name="Roper C."/>
            <person name="Heimlech-Rivalta G."/>
        </authorList>
    </citation>
    <scope>NUCLEOTIDE SEQUENCE</scope>
    <source>
        <strain evidence="2">CF00095</strain>
    </source>
</reference>
<evidence type="ECO:0000313" key="2">
    <source>
        <dbReference type="EMBL" id="KAJ4131009.1"/>
    </source>
</evidence>
<evidence type="ECO:0000313" key="3">
    <source>
        <dbReference type="Proteomes" id="UP001152024"/>
    </source>
</evidence>